<evidence type="ECO:0000256" key="1">
    <source>
        <dbReference type="SAM" id="Coils"/>
    </source>
</evidence>
<reference evidence="3 4" key="1">
    <citation type="journal article" date="2019" name="Int. J. Syst. Evol. Microbiol.">
        <title>The Global Catalogue of Microorganisms (GCM) 10K type strain sequencing project: providing services to taxonomists for standard genome sequencing and annotation.</title>
        <authorList>
            <consortium name="The Broad Institute Genomics Platform"/>
            <consortium name="The Broad Institute Genome Sequencing Center for Infectious Disease"/>
            <person name="Wu L."/>
            <person name="Ma J."/>
        </authorList>
    </citation>
    <scope>NUCLEOTIDE SEQUENCE [LARGE SCALE GENOMIC DNA]</scope>
    <source>
        <strain evidence="3 4">JCM 14603</strain>
    </source>
</reference>
<organism evidence="3 4">
    <name type="scientific">Sphingomonas insulae</name>
    <dbReference type="NCBI Taxonomy" id="424800"/>
    <lineage>
        <taxon>Bacteria</taxon>
        <taxon>Pseudomonadati</taxon>
        <taxon>Pseudomonadota</taxon>
        <taxon>Alphaproteobacteria</taxon>
        <taxon>Sphingomonadales</taxon>
        <taxon>Sphingomonadaceae</taxon>
        <taxon>Sphingomonas</taxon>
    </lineage>
</organism>
<accession>A0ABN1HTM5</accession>
<keyword evidence="2" id="KW-0812">Transmembrane</keyword>
<dbReference type="PANTHER" id="PTHR32309:SF13">
    <property type="entry name" value="FERRIC ENTEROBACTIN TRANSPORT PROTEIN FEPE"/>
    <property type="match status" value="1"/>
</dbReference>
<evidence type="ECO:0008006" key="5">
    <source>
        <dbReference type="Google" id="ProtNLM"/>
    </source>
</evidence>
<evidence type="ECO:0000313" key="4">
    <source>
        <dbReference type="Proteomes" id="UP001500238"/>
    </source>
</evidence>
<dbReference type="PANTHER" id="PTHR32309">
    <property type="entry name" value="TYROSINE-PROTEIN KINASE"/>
    <property type="match status" value="1"/>
</dbReference>
<evidence type="ECO:0000256" key="2">
    <source>
        <dbReference type="SAM" id="Phobius"/>
    </source>
</evidence>
<feature type="coiled-coil region" evidence="1">
    <location>
        <begin position="181"/>
        <end position="208"/>
    </location>
</feature>
<name>A0ABN1HTM5_9SPHN</name>
<dbReference type="InterPro" id="IPR050445">
    <property type="entry name" value="Bact_polysacc_biosynth/exp"/>
</dbReference>
<keyword evidence="4" id="KW-1185">Reference proteome</keyword>
<keyword evidence="2" id="KW-1133">Transmembrane helix</keyword>
<gene>
    <name evidence="3" type="ORF">GCM10009102_16030</name>
</gene>
<keyword evidence="2" id="KW-0472">Membrane</keyword>
<protein>
    <recommendedName>
        <fullName evidence="5">Lipopolysaccharide biosynthesis protein</fullName>
    </recommendedName>
</protein>
<dbReference type="Proteomes" id="UP001500238">
    <property type="component" value="Unassembled WGS sequence"/>
</dbReference>
<dbReference type="EMBL" id="BAAAES010000008">
    <property type="protein sequence ID" value="GAA0666908.1"/>
    <property type="molecule type" value="Genomic_DNA"/>
</dbReference>
<feature type="transmembrane region" description="Helical" evidence="2">
    <location>
        <begin position="435"/>
        <end position="456"/>
    </location>
</feature>
<keyword evidence="1" id="KW-0175">Coiled coil</keyword>
<sequence length="681" mass="73153">MLDFTTSAQALEPPPARAQFALRDLLNGLFYYRRVALIVAGVIVALGVLAAVLMPANYSAEARLLPLSTGIYDMQDAGGAPQPGQVLDPAAVANVELQMLGSLELHRSVVRAQLPQNASTADVNAALERFESHLHVTKANDANVIELTYTARDPRQAADTLHQLITRYFETRANVLTSGRVAFLEQQRDAIRRQLDAANAKIVTYQRDNGIVDIAAQVAGAVAQDDLLRKNKLDADASLADASRSLTSLRADTRGIPANVELYSDNTEAARALGEMQASLLTLQAKRADLASRFMKGSPQVTQIDRQIANVQTTIDQQKRTLVQTRRTGRNQLFDTTRDRMVQTQASVAGTQARGAALAAQLAASKARLDQLNGISDQLTAMKLERDVLSDSYKSLAGQVGQARVQLNQASDAGSPSVRIIEAPTPPAKRNNPPLLLIAGSIVAAILIAGTTVFVLGSMREVFLSPIEVERALDVTVLSAPLPPVDGMPSLEHRDYSRMIGVLDAIGGNAGRAVLLVAPTSKMSLQDAALGLGRAIGRRSRGSVILIRFADNGDLPPDAGQLHIQQFEGMATGVISTAACSGQRLDTRLIAELKTRYAYVIVTAPPVAEGFEGIELALSVDAVVPVIEAEATRRPVARNMLTQLRDAGAHVLGAVLLGRKSHIPQWVYRLVIERNLRPIRA</sequence>
<evidence type="ECO:0000313" key="3">
    <source>
        <dbReference type="EMBL" id="GAA0666908.1"/>
    </source>
</evidence>
<comment type="caution">
    <text evidence="3">The sequence shown here is derived from an EMBL/GenBank/DDBJ whole genome shotgun (WGS) entry which is preliminary data.</text>
</comment>
<dbReference type="InterPro" id="IPR027417">
    <property type="entry name" value="P-loop_NTPase"/>
</dbReference>
<dbReference type="Gene3D" id="3.40.50.300">
    <property type="entry name" value="P-loop containing nucleotide triphosphate hydrolases"/>
    <property type="match status" value="1"/>
</dbReference>
<feature type="transmembrane region" description="Helical" evidence="2">
    <location>
        <begin position="35"/>
        <end position="56"/>
    </location>
</feature>
<proteinExistence type="predicted"/>
<dbReference type="RefSeq" id="WP_163959177.1">
    <property type="nucleotide sequence ID" value="NZ_BAAAES010000008.1"/>
</dbReference>